<protein>
    <submittedName>
        <fullName evidence="2">Putative transmembrane protein</fullName>
    </submittedName>
</protein>
<feature type="transmembrane region" description="Helical" evidence="1">
    <location>
        <begin position="48"/>
        <end position="70"/>
    </location>
</feature>
<sequence length="111" mass="12559">MVRTPWPLFWLSMVQADIIGALFVLGFLRYALPPEDRIQLQDLPRLNLAIFATSLIVLFVAASVVNLKLLMPVFRWQRAATTCWPRPTRPPRNWPGAGRCGCRSTAPSPAW</sequence>
<evidence type="ECO:0000313" key="2">
    <source>
        <dbReference type="EMBL" id="EUA57055.1"/>
    </source>
</evidence>
<keyword evidence="1" id="KW-1133">Transmembrane helix</keyword>
<dbReference type="EMBL" id="JAOG01000001">
    <property type="protein sequence ID" value="EUA57055.1"/>
    <property type="molecule type" value="Genomic_DNA"/>
</dbReference>
<proteinExistence type="predicted"/>
<organism evidence="2 3">
    <name type="scientific">Mycobacterium intracellulare 1956</name>
    <dbReference type="NCBI Taxonomy" id="1299331"/>
    <lineage>
        <taxon>Bacteria</taxon>
        <taxon>Bacillati</taxon>
        <taxon>Actinomycetota</taxon>
        <taxon>Actinomycetes</taxon>
        <taxon>Mycobacteriales</taxon>
        <taxon>Mycobacteriaceae</taxon>
        <taxon>Mycobacterium</taxon>
        <taxon>Mycobacterium avium complex (MAC)</taxon>
    </lineage>
</organism>
<comment type="caution">
    <text evidence="2">The sequence shown here is derived from an EMBL/GenBank/DDBJ whole genome shotgun (WGS) entry which is preliminary data.</text>
</comment>
<dbReference type="AlphaFoldDB" id="X8CP61"/>
<reference evidence="2 3" key="1">
    <citation type="submission" date="2013-12" db="EMBL/GenBank/DDBJ databases">
        <authorList>
            <person name="Zelazny A."/>
            <person name="Olivier K."/>
            <person name="Holland S."/>
            <person name="Lenaerts A."/>
            <person name="Ordway D."/>
            <person name="DeGroote M.A."/>
            <person name="Parker T."/>
            <person name="Sizemore C."/>
            <person name="Tallon L.J."/>
            <person name="Sadzewicz L.K."/>
            <person name="Sengamalay N."/>
            <person name="Fraser C.M."/>
            <person name="Hine E."/>
            <person name="Shefchek K.A."/>
            <person name="Das S.P."/>
            <person name="Tettelin H."/>
        </authorList>
    </citation>
    <scope>NUCLEOTIDE SEQUENCE [LARGE SCALE GENOMIC DNA]</scope>
    <source>
        <strain evidence="2 3">1956</strain>
    </source>
</reference>
<dbReference type="Proteomes" id="UP000020825">
    <property type="component" value="Unassembled WGS sequence"/>
</dbReference>
<gene>
    <name evidence="2" type="ORF">I550_0173</name>
</gene>
<name>X8CP61_MYCIT</name>
<evidence type="ECO:0000313" key="3">
    <source>
        <dbReference type="Proteomes" id="UP000020825"/>
    </source>
</evidence>
<evidence type="ECO:0000256" key="1">
    <source>
        <dbReference type="SAM" id="Phobius"/>
    </source>
</evidence>
<feature type="transmembrane region" description="Helical" evidence="1">
    <location>
        <begin position="7"/>
        <end position="28"/>
    </location>
</feature>
<keyword evidence="1 2" id="KW-0812">Transmembrane</keyword>
<keyword evidence="1" id="KW-0472">Membrane</keyword>
<dbReference type="PATRIC" id="fig|1299331.3.peg.171"/>
<accession>X8CP61</accession>